<feature type="compositionally biased region" description="Polar residues" evidence="1">
    <location>
        <begin position="22"/>
        <end position="49"/>
    </location>
</feature>
<name>A0A2J6SIY0_9HELO</name>
<evidence type="ECO:0000313" key="2">
    <source>
        <dbReference type="EMBL" id="PMD50717.1"/>
    </source>
</evidence>
<dbReference type="AlphaFoldDB" id="A0A2J6SIY0"/>
<dbReference type="OrthoDB" id="3545182at2759"/>
<protein>
    <submittedName>
        <fullName evidence="2">Uncharacterized protein</fullName>
    </submittedName>
</protein>
<feature type="compositionally biased region" description="Low complexity" evidence="1">
    <location>
        <begin position="12"/>
        <end position="21"/>
    </location>
</feature>
<feature type="region of interest" description="Disordered" evidence="1">
    <location>
        <begin position="1"/>
        <end position="80"/>
    </location>
</feature>
<dbReference type="RefSeq" id="XP_024727621.1">
    <property type="nucleotide sequence ID" value="XM_024871506.1"/>
</dbReference>
<dbReference type="EMBL" id="KZ613913">
    <property type="protein sequence ID" value="PMD50717.1"/>
    <property type="molecule type" value="Genomic_DNA"/>
</dbReference>
<organism evidence="2 3">
    <name type="scientific">Hyaloscypha bicolor E</name>
    <dbReference type="NCBI Taxonomy" id="1095630"/>
    <lineage>
        <taxon>Eukaryota</taxon>
        <taxon>Fungi</taxon>
        <taxon>Dikarya</taxon>
        <taxon>Ascomycota</taxon>
        <taxon>Pezizomycotina</taxon>
        <taxon>Leotiomycetes</taxon>
        <taxon>Helotiales</taxon>
        <taxon>Hyaloscyphaceae</taxon>
        <taxon>Hyaloscypha</taxon>
        <taxon>Hyaloscypha bicolor</taxon>
    </lineage>
</organism>
<evidence type="ECO:0000256" key="1">
    <source>
        <dbReference type="SAM" id="MobiDB-lite"/>
    </source>
</evidence>
<proteinExistence type="predicted"/>
<feature type="compositionally biased region" description="Basic residues" evidence="1">
    <location>
        <begin position="1"/>
        <end position="11"/>
    </location>
</feature>
<reference evidence="2 3" key="1">
    <citation type="submission" date="2016-04" db="EMBL/GenBank/DDBJ databases">
        <title>A degradative enzymes factory behind the ericoid mycorrhizal symbiosis.</title>
        <authorList>
            <consortium name="DOE Joint Genome Institute"/>
            <person name="Martino E."/>
            <person name="Morin E."/>
            <person name="Grelet G."/>
            <person name="Kuo A."/>
            <person name="Kohler A."/>
            <person name="Daghino S."/>
            <person name="Barry K."/>
            <person name="Choi C."/>
            <person name="Cichocki N."/>
            <person name="Clum A."/>
            <person name="Copeland A."/>
            <person name="Hainaut M."/>
            <person name="Haridas S."/>
            <person name="Labutti K."/>
            <person name="Lindquist E."/>
            <person name="Lipzen A."/>
            <person name="Khouja H.-R."/>
            <person name="Murat C."/>
            <person name="Ohm R."/>
            <person name="Olson A."/>
            <person name="Spatafora J."/>
            <person name="Veneault-Fourrey C."/>
            <person name="Henrissat B."/>
            <person name="Grigoriev I."/>
            <person name="Martin F."/>
            <person name="Perotto S."/>
        </authorList>
    </citation>
    <scope>NUCLEOTIDE SEQUENCE [LARGE SCALE GENOMIC DNA]</scope>
    <source>
        <strain evidence="2 3">E</strain>
    </source>
</reference>
<sequence length="310" mass="36032">MPRPKRAKGKGKAPPIASAKSESATQSTQNDVLPSIEAPTTPQRETSGNRLKRPRDILDKDSDPYENTPSPKRTPTPTFFTGNQYRAFREKHPIRPWKERMVSGQYTLISCRSDAGHHVDTSGFEVRVFYDCSGEERKLYATFKFDKLEGIIRLRKNLELDLERSRLTAEAYDEACGLPSKDWPSRGRCEYSSRWRGKECGEYVIDGELGHLFEIIAQKTTPSKGFPDMRITFDILYDDEVFRFKAIKTADLDSAELERTGSLEQEWQALHDPRPEAKFKLEFERTKENNFWPVRMRMFPENRKRKAEYF</sequence>
<feature type="compositionally biased region" description="Polar residues" evidence="1">
    <location>
        <begin position="65"/>
        <end position="80"/>
    </location>
</feature>
<evidence type="ECO:0000313" key="3">
    <source>
        <dbReference type="Proteomes" id="UP000235371"/>
    </source>
</evidence>
<dbReference type="GeneID" id="36579588"/>
<feature type="compositionally biased region" description="Basic and acidic residues" evidence="1">
    <location>
        <begin position="54"/>
        <end position="63"/>
    </location>
</feature>
<keyword evidence="3" id="KW-1185">Reference proteome</keyword>
<dbReference type="InParanoid" id="A0A2J6SIY0"/>
<accession>A0A2J6SIY0</accession>
<dbReference type="Proteomes" id="UP000235371">
    <property type="component" value="Unassembled WGS sequence"/>
</dbReference>
<gene>
    <name evidence="2" type="ORF">K444DRAFT_275562</name>
</gene>